<dbReference type="InterPro" id="IPR031359">
    <property type="entry name" value="NACHT_N"/>
</dbReference>
<dbReference type="Pfam" id="PF12796">
    <property type="entry name" value="Ank_2"/>
    <property type="match status" value="2"/>
</dbReference>
<evidence type="ECO:0000313" key="6">
    <source>
        <dbReference type="EMBL" id="KAK3338862.1"/>
    </source>
</evidence>
<dbReference type="InterPro" id="IPR036770">
    <property type="entry name" value="Ankyrin_rpt-contain_sf"/>
</dbReference>
<reference evidence="6" key="1">
    <citation type="journal article" date="2023" name="Mol. Phylogenet. Evol.">
        <title>Genome-scale phylogeny and comparative genomics of the fungal order Sordariales.</title>
        <authorList>
            <person name="Hensen N."/>
            <person name="Bonometti L."/>
            <person name="Westerberg I."/>
            <person name="Brannstrom I.O."/>
            <person name="Guillou S."/>
            <person name="Cros-Aarteil S."/>
            <person name="Calhoun S."/>
            <person name="Haridas S."/>
            <person name="Kuo A."/>
            <person name="Mondo S."/>
            <person name="Pangilinan J."/>
            <person name="Riley R."/>
            <person name="LaButti K."/>
            <person name="Andreopoulos B."/>
            <person name="Lipzen A."/>
            <person name="Chen C."/>
            <person name="Yan M."/>
            <person name="Daum C."/>
            <person name="Ng V."/>
            <person name="Clum A."/>
            <person name="Steindorff A."/>
            <person name="Ohm R.A."/>
            <person name="Martin F."/>
            <person name="Silar P."/>
            <person name="Natvig D.O."/>
            <person name="Lalanne C."/>
            <person name="Gautier V."/>
            <person name="Ament-Velasquez S.L."/>
            <person name="Kruys A."/>
            <person name="Hutchinson M.I."/>
            <person name="Powell A.J."/>
            <person name="Barry K."/>
            <person name="Miller A.N."/>
            <person name="Grigoriev I.V."/>
            <person name="Debuchy R."/>
            <person name="Gladieux P."/>
            <person name="Hiltunen Thoren M."/>
            <person name="Johannesson H."/>
        </authorList>
    </citation>
    <scope>NUCLEOTIDE SEQUENCE</scope>
    <source>
        <strain evidence="6">CBS 560.94</strain>
    </source>
</reference>
<proteinExistence type="predicted"/>
<comment type="caution">
    <text evidence="6">The sequence shown here is derived from an EMBL/GenBank/DDBJ whole genome shotgun (WGS) entry which is preliminary data.</text>
</comment>
<gene>
    <name evidence="6" type="ORF">B0H65DRAFT_560199</name>
</gene>
<reference evidence="6" key="2">
    <citation type="submission" date="2023-06" db="EMBL/GenBank/DDBJ databases">
        <authorList>
            <consortium name="Lawrence Berkeley National Laboratory"/>
            <person name="Haridas S."/>
            <person name="Hensen N."/>
            <person name="Bonometti L."/>
            <person name="Westerberg I."/>
            <person name="Brannstrom I.O."/>
            <person name="Guillou S."/>
            <person name="Cros-Aarteil S."/>
            <person name="Calhoun S."/>
            <person name="Kuo A."/>
            <person name="Mondo S."/>
            <person name="Pangilinan J."/>
            <person name="Riley R."/>
            <person name="Labutti K."/>
            <person name="Andreopoulos B."/>
            <person name="Lipzen A."/>
            <person name="Chen C."/>
            <person name="Yanf M."/>
            <person name="Daum C."/>
            <person name="Ng V."/>
            <person name="Clum A."/>
            <person name="Steindorff A."/>
            <person name="Ohm R."/>
            <person name="Martin F."/>
            <person name="Silar P."/>
            <person name="Natvig D."/>
            <person name="Lalanne C."/>
            <person name="Gautier V."/>
            <person name="Ament-Velasquez S.L."/>
            <person name="Kruys A."/>
            <person name="Hutchinson M.I."/>
            <person name="Powell A.J."/>
            <person name="Barry K."/>
            <person name="Miller A.N."/>
            <person name="Grigoriev I.V."/>
            <person name="Debuchy R."/>
            <person name="Gladieux P."/>
            <person name="Thoren M.H."/>
            <person name="Johannesson H."/>
        </authorList>
    </citation>
    <scope>NUCLEOTIDE SEQUENCE</scope>
    <source>
        <strain evidence="6">CBS 560.94</strain>
    </source>
</reference>
<evidence type="ECO:0008006" key="8">
    <source>
        <dbReference type="Google" id="ProtNLM"/>
    </source>
</evidence>
<evidence type="ECO:0000259" key="5">
    <source>
        <dbReference type="Pfam" id="PF24883"/>
    </source>
</evidence>
<dbReference type="Proteomes" id="UP001278500">
    <property type="component" value="Unassembled WGS sequence"/>
</dbReference>
<dbReference type="Gene3D" id="3.40.50.300">
    <property type="entry name" value="P-loop containing nucleotide triphosphate hydrolases"/>
    <property type="match status" value="1"/>
</dbReference>
<dbReference type="PANTHER" id="PTHR24198">
    <property type="entry name" value="ANKYRIN REPEAT AND PROTEIN KINASE DOMAIN-CONTAINING PROTEIN"/>
    <property type="match status" value="1"/>
</dbReference>
<feature type="repeat" description="ANK" evidence="3">
    <location>
        <begin position="1061"/>
        <end position="1093"/>
    </location>
</feature>
<evidence type="ECO:0000256" key="1">
    <source>
        <dbReference type="ARBA" id="ARBA00022737"/>
    </source>
</evidence>
<evidence type="ECO:0000313" key="7">
    <source>
        <dbReference type="Proteomes" id="UP001278500"/>
    </source>
</evidence>
<dbReference type="InterPro" id="IPR027417">
    <property type="entry name" value="P-loop_NTPase"/>
</dbReference>
<dbReference type="Gene3D" id="1.25.40.20">
    <property type="entry name" value="Ankyrin repeat-containing domain"/>
    <property type="match status" value="2"/>
</dbReference>
<name>A0AAE0J874_9PEZI</name>
<dbReference type="PANTHER" id="PTHR24198:SF165">
    <property type="entry name" value="ANKYRIN REPEAT-CONTAINING PROTEIN-RELATED"/>
    <property type="match status" value="1"/>
</dbReference>
<keyword evidence="7" id="KW-1185">Reference proteome</keyword>
<accession>A0AAE0J874</accession>
<feature type="repeat" description="ANK" evidence="3">
    <location>
        <begin position="850"/>
        <end position="882"/>
    </location>
</feature>
<dbReference type="Pfam" id="PF24883">
    <property type="entry name" value="NPHP3_N"/>
    <property type="match status" value="1"/>
</dbReference>
<keyword evidence="1" id="KW-0677">Repeat</keyword>
<dbReference type="InterPro" id="IPR056884">
    <property type="entry name" value="NPHP3-like_N"/>
</dbReference>
<evidence type="ECO:0000256" key="2">
    <source>
        <dbReference type="ARBA" id="ARBA00023043"/>
    </source>
</evidence>
<feature type="domain" description="Nephrocystin 3-like N-terminal" evidence="5">
    <location>
        <begin position="401"/>
        <end position="552"/>
    </location>
</feature>
<protein>
    <recommendedName>
        <fullName evidence="8">NWD NACHT-NTPase N-terminal domain-containing protein</fullName>
    </recommendedName>
</protein>
<dbReference type="InterPro" id="IPR002110">
    <property type="entry name" value="Ankyrin_rpt"/>
</dbReference>
<dbReference type="SUPFAM" id="SSF52540">
    <property type="entry name" value="P-loop containing nucleoside triphosphate hydrolases"/>
    <property type="match status" value="1"/>
</dbReference>
<feature type="domain" description="NWD NACHT-NTPase N-terminal" evidence="4">
    <location>
        <begin position="98"/>
        <end position="317"/>
    </location>
</feature>
<keyword evidence="2 3" id="KW-0040">ANK repeat</keyword>
<sequence length="1220" mass="137290">MGLFHRSRDKDSPQAVPKHRFGFRKSFKKLTGAKSTSLAPEPLVASVLRQSNASKPSPRTSIINDTSASLEGSAAASESITTIPPCRQVQEITSTPKTLWDRAYDALRSSNDPDKSGLVADYERKVLHELKSNVSGRTVELEETFADSLLDQKLTNKAVLDRAIEDALKHAAKGASSARSSIDKAGKLTLALQNFISEAVKAFPEASLVWAGVYLVLPLLTQPAIADEAQRNGFSYVTSRIGFWTTLERQLANTGNWTESVQEEFVRLYQHLLEFQVRIVLRYHQSGFERFVQDLSSNAWEQLITVIKHQEGLLYQDLQQYHNTNLSLTIETLKENSNKSLESNARFLEALQEVQDFVRKGAENKLQEKEEKCLHLFRLTDNQRHVTYEWYKSRVQKRVEGTCIWAVQHENFQNWLKLKSGPLLITADPGCGKSVLSKYLIDQYLPQRFPTATICYFFFKDGDQNTVKQALCALLHQLFCQKPELIKHALEEYAHAMIRTTSSLWRIFNDATHDERAVLDALDECEPNEFTLLVENINKVGESVAKFLLTSRPYGDYGDMLERFPRVLIPGEKEDQSDQISTEINLRVDQFYKLQDQLKNTLWAELNKTKHRTYLWVYLVFDYLKTLVSSDALKRTAQGFKTAIEKLPRTVEDAYERILNRPQGALRTILRRVLCRPLTLSEMQIVVNIEPDMISVKELDMEEEEDFSNRPRTICGLFRRVEFLQAETELSTAPGKNQAHGELARICVRDGPFLHVAVALGCNGLVRHILRNISAKEINTGHNERETTPLALAARYGNNHTIQLLIEAGAEVGTGWKDKTPLYEAVDARKLVSATTLLDYGASVDQLDARGRTLLHLTARNDDAKMVEVLVEKGINVNSTDNDGNTALLACRAVYDEMYRRTDGVKLARFVIERGACLDIANKDGTTALMQAVDSGRWALAKLLIAKGADPNLQDCKGELALHKVYYSDKDEDRAVSLARTLVEKCVHLEAQDHDGFTPLHAAVAREHVKLVRLLLEGGADLEATDHRGFTPLVSAVFMSKTKVLPSLLDSGANVEVTDNEGKGPLLFAVATSEPQIVKMLLNFGAKVECTGKGPSLLKKAVEVIEDNLNTANVILREYEMVKERTSGLETGTENWDLITADSPEMVARLGDACVAWDHERAKRSLATHQILRRAVADTGIDRLDEEVETVLDRAIKDVDRALEEMMRIQFANDRGDRRW</sequence>
<dbReference type="PROSITE" id="PS50088">
    <property type="entry name" value="ANK_REPEAT"/>
    <property type="match status" value="7"/>
</dbReference>
<feature type="repeat" description="ANK" evidence="3">
    <location>
        <begin position="785"/>
        <end position="812"/>
    </location>
</feature>
<organism evidence="6 7">
    <name type="scientific">Neurospora tetraspora</name>
    <dbReference type="NCBI Taxonomy" id="94610"/>
    <lineage>
        <taxon>Eukaryota</taxon>
        <taxon>Fungi</taxon>
        <taxon>Dikarya</taxon>
        <taxon>Ascomycota</taxon>
        <taxon>Pezizomycotina</taxon>
        <taxon>Sordariomycetes</taxon>
        <taxon>Sordariomycetidae</taxon>
        <taxon>Sordariales</taxon>
        <taxon>Sordariaceae</taxon>
        <taxon>Neurospora</taxon>
    </lineage>
</organism>
<dbReference type="GeneID" id="87867296"/>
<dbReference type="RefSeq" id="XP_062678222.1">
    <property type="nucleotide sequence ID" value="XM_062830142.1"/>
</dbReference>
<feature type="repeat" description="ANK" evidence="3">
    <location>
        <begin position="817"/>
        <end position="849"/>
    </location>
</feature>
<dbReference type="SMART" id="SM00248">
    <property type="entry name" value="ANK"/>
    <property type="match status" value="8"/>
</dbReference>
<dbReference type="EMBL" id="JAUEPP010000007">
    <property type="protein sequence ID" value="KAK3338862.1"/>
    <property type="molecule type" value="Genomic_DNA"/>
</dbReference>
<feature type="repeat" description="ANK" evidence="3">
    <location>
        <begin position="1028"/>
        <end position="1060"/>
    </location>
</feature>
<feature type="repeat" description="ANK" evidence="3">
    <location>
        <begin position="924"/>
        <end position="956"/>
    </location>
</feature>
<evidence type="ECO:0000256" key="3">
    <source>
        <dbReference type="PROSITE-ProRule" id="PRU00023"/>
    </source>
</evidence>
<feature type="repeat" description="ANK" evidence="3">
    <location>
        <begin position="995"/>
        <end position="1027"/>
    </location>
</feature>
<dbReference type="PROSITE" id="PS50297">
    <property type="entry name" value="ANK_REP_REGION"/>
    <property type="match status" value="6"/>
</dbReference>
<dbReference type="Pfam" id="PF17100">
    <property type="entry name" value="NACHT_N"/>
    <property type="match status" value="1"/>
</dbReference>
<dbReference type="SUPFAM" id="SSF48403">
    <property type="entry name" value="Ankyrin repeat"/>
    <property type="match status" value="1"/>
</dbReference>
<dbReference type="Pfam" id="PF00023">
    <property type="entry name" value="Ank"/>
    <property type="match status" value="2"/>
</dbReference>
<evidence type="ECO:0000259" key="4">
    <source>
        <dbReference type="Pfam" id="PF17100"/>
    </source>
</evidence>
<dbReference type="AlphaFoldDB" id="A0AAE0J874"/>